<dbReference type="InterPro" id="IPR017438">
    <property type="entry name" value="ATP-NAD_kinase_N"/>
</dbReference>
<evidence type="ECO:0000259" key="11">
    <source>
        <dbReference type="PROSITE" id="PS50146"/>
    </source>
</evidence>
<evidence type="ECO:0000256" key="3">
    <source>
        <dbReference type="ARBA" id="ARBA00022516"/>
    </source>
</evidence>
<dbReference type="InterPro" id="IPR045540">
    <property type="entry name" value="YegS/DAGK_C"/>
</dbReference>
<dbReference type="Pfam" id="PF00781">
    <property type="entry name" value="DAGK_cat"/>
    <property type="match status" value="1"/>
</dbReference>
<evidence type="ECO:0000256" key="7">
    <source>
        <dbReference type="ARBA" id="ARBA00022840"/>
    </source>
</evidence>
<dbReference type="PANTHER" id="PTHR12358:SF107">
    <property type="entry name" value="LIPID KINASE BMRU-RELATED"/>
    <property type="match status" value="1"/>
</dbReference>
<name>A0ABY8J1G2_9BACI</name>
<sequence length="311" mass="34636">MMPRYQRGIFVYNGNMQGEDLEQSLTVTLPVLAQEIKELTVIQTHSLGELRKVCYEYGPKVEVFVILGGDGTLHECINYLAPLESRPVLLLLPGGTCNDFSRVLGTPQNLQQAATQLLQGEEVKVDIGKADDRYFTNFWGIGLVTEASFNIDSEQKNRIGVLSYFISAIKTMNQTEPFSFTLRIDGETVNEEAVMVLVMNGRFIGTREVPLPDSQLQDGELDVLIVKNSNLTTFKELLTMNRPGADPSKFQELSHMQGQQVSIEVEAEKEVDMDGEIMGSTPARIEVLPNHFTFLCADPTVFHNVQGSISK</sequence>
<keyword evidence="10" id="KW-1208">Phospholipid metabolism</keyword>
<dbReference type="PANTHER" id="PTHR12358">
    <property type="entry name" value="SPHINGOSINE KINASE"/>
    <property type="match status" value="1"/>
</dbReference>
<organism evidence="12 13">
    <name type="scientific">Halobacillus naozhouensis</name>
    <dbReference type="NCBI Taxonomy" id="554880"/>
    <lineage>
        <taxon>Bacteria</taxon>
        <taxon>Bacillati</taxon>
        <taxon>Bacillota</taxon>
        <taxon>Bacilli</taxon>
        <taxon>Bacillales</taxon>
        <taxon>Bacillaceae</taxon>
        <taxon>Halobacillus</taxon>
    </lineage>
</organism>
<evidence type="ECO:0000256" key="4">
    <source>
        <dbReference type="ARBA" id="ARBA00022679"/>
    </source>
</evidence>
<dbReference type="NCBIfam" id="TIGR00147">
    <property type="entry name" value="YegS/Rv2252/BmrU family lipid kinase"/>
    <property type="match status" value="1"/>
</dbReference>
<evidence type="ECO:0000313" key="12">
    <source>
        <dbReference type="EMBL" id="WFT75248.1"/>
    </source>
</evidence>
<keyword evidence="7" id="KW-0067">ATP-binding</keyword>
<dbReference type="InterPro" id="IPR001206">
    <property type="entry name" value="Diacylglycerol_kinase_cat_dom"/>
</dbReference>
<dbReference type="InterPro" id="IPR016064">
    <property type="entry name" value="NAD/diacylglycerol_kinase_sf"/>
</dbReference>
<keyword evidence="13" id="KW-1185">Reference proteome</keyword>
<dbReference type="PROSITE" id="PS50146">
    <property type="entry name" value="DAGK"/>
    <property type="match status" value="1"/>
</dbReference>
<comment type="similarity">
    <text evidence="2">Belongs to the diacylglycerol/lipid kinase family.</text>
</comment>
<dbReference type="Proteomes" id="UP001221597">
    <property type="component" value="Chromosome"/>
</dbReference>
<protein>
    <submittedName>
        <fullName evidence="12">YegS/Rv2252/BmrU family lipid kinase</fullName>
    </submittedName>
</protein>
<evidence type="ECO:0000256" key="5">
    <source>
        <dbReference type="ARBA" id="ARBA00022741"/>
    </source>
</evidence>
<dbReference type="SUPFAM" id="SSF111331">
    <property type="entry name" value="NAD kinase/diacylglycerol kinase-like"/>
    <property type="match status" value="1"/>
</dbReference>
<dbReference type="Gene3D" id="2.60.200.40">
    <property type="match status" value="1"/>
</dbReference>
<dbReference type="RefSeq" id="WP_283077217.1">
    <property type="nucleotide sequence ID" value="NZ_CP121671.1"/>
</dbReference>
<evidence type="ECO:0000256" key="2">
    <source>
        <dbReference type="ARBA" id="ARBA00005983"/>
    </source>
</evidence>
<dbReference type="EMBL" id="CP121671">
    <property type="protein sequence ID" value="WFT75248.1"/>
    <property type="molecule type" value="Genomic_DNA"/>
</dbReference>
<feature type="domain" description="DAGKc" evidence="11">
    <location>
        <begin position="3"/>
        <end position="134"/>
    </location>
</feature>
<reference evidence="12 13" key="1">
    <citation type="submission" date="2023-04" db="EMBL/GenBank/DDBJ databases">
        <title>Genome sequence of Halobacillus naozhouensis KACC 21980.</title>
        <authorList>
            <person name="Kim S."/>
            <person name="Heo J."/>
            <person name="Kwon S.-W."/>
        </authorList>
    </citation>
    <scope>NUCLEOTIDE SEQUENCE [LARGE SCALE GENOMIC DNA]</scope>
    <source>
        <strain evidence="12 13">KCTC 13234</strain>
    </source>
</reference>
<keyword evidence="8" id="KW-0443">Lipid metabolism</keyword>
<keyword evidence="5" id="KW-0547">Nucleotide-binding</keyword>
<evidence type="ECO:0000313" key="13">
    <source>
        <dbReference type="Proteomes" id="UP001221597"/>
    </source>
</evidence>
<dbReference type="Gene3D" id="3.40.50.10330">
    <property type="entry name" value="Probable inorganic polyphosphate/atp-NAD kinase, domain 1"/>
    <property type="match status" value="1"/>
</dbReference>
<dbReference type="Pfam" id="PF19279">
    <property type="entry name" value="YegS_C"/>
    <property type="match status" value="1"/>
</dbReference>
<keyword evidence="6 12" id="KW-0418">Kinase</keyword>
<keyword evidence="4" id="KW-0808">Transferase</keyword>
<evidence type="ECO:0000256" key="6">
    <source>
        <dbReference type="ARBA" id="ARBA00022777"/>
    </source>
</evidence>
<evidence type="ECO:0000256" key="9">
    <source>
        <dbReference type="ARBA" id="ARBA00023209"/>
    </source>
</evidence>
<dbReference type="GO" id="GO:0016301">
    <property type="term" value="F:kinase activity"/>
    <property type="evidence" value="ECO:0007669"/>
    <property type="project" value="UniProtKB-KW"/>
</dbReference>
<comment type="cofactor">
    <cofactor evidence="1">
        <name>Mg(2+)</name>
        <dbReference type="ChEBI" id="CHEBI:18420"/>
    </cofactor>
</comment>
<dbReference type="SMART" id="SM00046">
    <property type="entry name" value="DAGKc"/>
    <property type="match status" value="1"/>
</dbReference>
<accession>A0ABY8J1G2</accession>
<gene>
    <name evidence="12" type="ORF">P9989_02215</name>
</gene>
<evidence type="ECO:0000256" key="10">
    <source>
        <dbReference type="ARBA" id="ARBA00023264"/>
    </source>
</evidence>
<evidence type="ECO:0000256" key="8">
    <source>
        <dbReference type="ARBA" id="ARBA00023098"/>
    </source>
</evidence>
<dbReference type="InterPro" id="IPR005218">
    <property type="entry name" value="Diacylglycerol/lipid_kinase"/>
</dbReference>
<proteinExistence type="inferred from homology"/>
<dbReference type="InterPro" id="IPR050187">
    <property type="entry name" value="Lipid_Phosphate_FormReg"/>
</dbReference>
<evidence type="ECO:0000256" key="1">
    <source>
        <dbReference type="ARBA" id="ARBA00001946"/>
    </source>
</evidence>
<keyword evidence="9" id="KW-0594">Phospholipid biosynthesis</keyword>
<keyword evidence="3" id="KW-0444">Lipid biosynthesis</keyword>